<dbReference type="GO" id="GO:0000127">
    <property type="term" value="C:transcription factor TFIIIC complex"/>
    <property type="evidence" value="ECO:0007669"/>
    <property type="project" value="InterPro"/>
</dbReference>
<dbReference type="InterPro" id="IPR036322">
    <property type="entry name" value="WD40_repeat_dom_sf"/>
</dbReference>
<accession>A0AAW2HH33</accession>
<proteinExistence type="predicted"/>
<dbReference type="Pfam" id="PF12657">
    <property type="entry name" value="TFIIIC_delta"/>
    <property type="match status" value="1"/>
</dbReference>
<evidence type="ECO:0000313" key="3">
    <source>
        <dbReference type="EMBL" id="KAL0268818.1"/>
    </source>
</evidence>
<comment type="caution">
    <text evidence="3">The sequence shown here is derived from an EMBL/GenBank/DDBJ whole genome shotgun (WGS) entry which is preliminary data.</text>
</comment>
<dbReference type="InterPro" id="IPR024761">
    <property type="entry name" value="TFIIIC_delta_N"/>
</dbReference>
<dbReference type="AlphaFoldDB" id="A0AAW2HH33"/>
<dbReference type="InterPro" id="IPR024764">
    <property type="entry name" value="TFIIIC_Znf"/>
</dbReference>
<protein>
    <recommendedName>
        <fullName evidence="4">Transcription factor IIIC 90kDa subunit N-terminal domain-containing protein</fullName>
    </recommendedName>
</protein>
<dbReference type="PANTHER" id="PTHR15496">
    <property type="entry name" value="GENERAL TRANSCRIPTION FACTOR 3C POLYPEPTIDE 4 FAMILY"/>
    <property type="match status" value="1"/>
</dbReference>
<evidence type="ECO:0000259" key="1">
    <source>
        <dbReference type="Pfam" id="PF12657"/>
    </source>
</evidence>
<dbReference type="Pfam" id="PF12660">
    <property type="entry name" value="zf-TFIIIC"/>
    <property type="match status" value="1"/>
</dbReference>
<name>A0AAW2HH33_9NEOP</name>
<dbReference type="InterPro" id="IPR015943">
    <property type="entry name" value="WD40/YVTN_repeat-like_dom_sf"/>
</dbReference>
<feature type="domain" description="Transcription factor IIIC putative zinc-finger" evidence="2">
    <location>
        <begin position="563"/>
        <end position="615"/>
    </location>
</feature>
<dbReference type="GO" id="GO:0006384">
    <property type="term" value="P:transcription initiation at RNA polymerase III promoter"/>
    <property type="evidence" value="ECO:0007669"/>
    <property type="project" value="InterPro"/>
</dbReference>
<reference evidence="3" key="1">
    <citation type="journal article" date="2024" name="Gigascience">
        <title>Chromosome-level genome of the poultry shaft louse Menopon gallinae provides insight into the host-switching and adaptive evolution of parasitic lice.</title>
        <authorList>
            <person name="Xu Y."/>
            <person name="Ma L."/>
            <person name="Liu S."/>
            <person name="Liang Y."/>
            <person name="Liu Q."/>
            <person name="He Z."/>
            <person name="Tian L."/>
            <person name="Duan Y."/>
            <person name="Cai W."/>
            <person name="Li H."/>
            <person name="Song F."/>
        </authorList>
    </citation>
    <scope>NUCLEOTIDE SEQUENCE</scope>
    <source>
        <strain evidence="3">Cailab_2023a</strain>
    </source>
</reference>
<evidence type="ECO:0008006" key="4">
    <source>
        <dbReference type="Google" id="ProtNLM"/>
    </source>
</evidence>
<dbReference type="PANTHER" id="PTHR15496:SF2">
    <property type="entry name" value="GENERAL TRANSCRIPTION FACTOR 3C POLYPEPTIDE 4"/>
    <property type="match status" value="1"/>
</dbReference>
<dbReference type="EMBL" id="JARGDH010000005">
    <property type="protein sequence ID" value="KAL0268818.1"/>
    <property type="molecule type" value="Genomic_DNA"/>
</dbReference>
<dbReference type="GO" id="GO:0004402">
    <property type="term" value="F:histone acetyltransferase activity"/>
    <property type="evidence" value="ECO:0007669"/>
    <property type="project" value="InterPro"/>
</dbReference>
<gene>
    <name evidence="3" type="ORF">PYX00_010631</name>
</gene>
<dbReference type="Gene3D" id="2.130.10.10">
    <property type="entry name" value="YVTN repeat-like/Quinoprotein amine dehydrogenase"/>
    <property type="match status" value="1"/>
</dbReference>
<organism evidence="3">
    <name type="scientific">Menopon gallinae</name>
    <name type="common">poultry shaft louse</name>
    <dbReference type="NCBI Taxonomy" id="328185"/>
    <lineage>
        <taxon>Eukaryota</taxon>
        <taxon>Metazoa</taxon>
        <taxon>Ecdysozoa</taxon>
        <taxon>Arthropoda</taxon>
        <taxon>Hexapoda</taxon>
        <taxon>Insecta</taxon>
        <taxon>Pterygota</taxon>
        <taxon>Neoptera</taxon>
        <taxon>Paraneoptera</taxon>
        <taxon>Psocodea</taxon>
        <taxon>Troctomorpha</taxon>
        <taxon>Phthiraptera</taxon>
        <taxon>Amblycera</taxon>
        <taxon>Menoponidae</taxon>
        <taxon>Menopon</taxon>
    </lineage>
</organism>
<evidence type="ECO:0000259" key="2">
    <source>
        <dbReference type="Pfam" id="PF12660"/>
    </source>
</evidence>
<sequence length="643" mass="73424">MSFSDVIELKDFDTVLVNGHATAPFCVSWSEDDKIALLVEDGVQIFELYPTPLSDQLTVTFLRSWIPASTDLPFQNVIVDNKANSFVWKLKRKEVYEMAVDSTLTSIIEKSVVSSFVIQCSFSPLICNESYLSCLTNNGVLQIYQWNLRKWRPIINVTDLWIKYCDIRDNIEVVDFNLFKLKIFQLKITAMTWVEKPKLLFVTGHEDGGICIWKVDVVDRGFTLNVCHYFHVIGKPCYIGVCEVKETYLIVVGTILGTVKYIPFKATAETEFTILGNEGELWKEEDSMKPSFVKSYKIAEDTYIFTVKNHILLIQKLEMSGDGCVNVTKTDWREFSAPVVSLNEYQNDFIVTTRNHEFFTLKVKETGCEVMSNIDVPFKPKHQACFHCYGLTMSKNKAIWIVVSSAKVNYDAKTMKDTVHLLIFLPKMKYFKSLSDTTCTGLINKIAEGYSSVRLTDISDLLELKKCEILADASNSSENASVQGSTPLELKLAIWESRLRIFIQSAEMQNIVSQCEYMLALQWCTSRRNKYLENQTELTDKQKHSLEIMDVFLKETKSCNASNNLCIICGEPVKMDNIRLSSCTNSHFFPRCSLSLLPCDSVPYAFCRICDSTVLLEFISDNDYRCLFCDGLLIPDTRVLPCR</sequence>
<dbReference type="SUPFAM" id="SSF50978">
    <property type="entry name" value="WD40 repeat-like"/>
    <property type="match status" value="1"/>
</dbReference>
<feature type="domain" description="Transcription factor IIIC 90kDa subunit N-terminal" evidence="1">
    <location>
        <begin position="29"/>
        <end position="425"/>
    </location>
</feature>
<dbReference type="InterPro" id="IPR044230">
    <property type="entry name" value="GTF3C4"/>
</dbReference>